<gene>
    <name evidence="1" type="ORF">B296_00059231</name>
</gene>
<comment type="caution">
    <text evidence="1">The sequence shown here is derived from an EMBL/GenBank/DDBJ whole genome shotgun (WGS) entry which is preliminary data.</text>
</comment>
<sequence>MHRVDAFGNSPGVCQKLAVGTGSLPGWRHKGVRQKKIKTCQKIIGGSRKACRYSDDAVRFRWKFARRFVEGSGSSLGTRREIAIKKTRGLTARLPEVAGICGS</sequence>
<dbReference type="AlphaFoldDB" id="A0A426X234"/>
<accession>A0A426X234</accession>
<protein>
    <submittedName>
        <fullName evidence="1">Uncharacterized protein</fullName>
    </submittedName>
</protein>
<organism evidence="1 2">
    <name type="scientific">Ensete ventricosum</name>
    <name type="common">Abyssinian banana</name>
    <name type="synonym">Musa ensete</name>
    <dbReference type="NCBI Taxonomy" id="4639"/>
    <lineage>
        <taxon>Eukaryota</taxon>
        <taxon>Viridiplantae</taxon>
        <taxon>Streptophyta</taxon>
        <taxon>Embryophyta</taxon>
        <taxon>Tracheophyta</taxon>
        <taxon>Spermatophyta</taxon>
        <taxon>Magnoliopsida</taxon>
        <taxon>Liliopsida</taxon>
        <taxon>Zingiberales</taxon>
        <taxon>Musaceae</taxon>
        <taxon>Ensete</taxon>
    </lineage>
</organism>
<dbReference type="EMBL" id="AMZH03028735">
    <property type="protein sequence ID" value="RRT33552.1"/>
    <property type="molecule type" value="Genomic_DNA"/>
</dbReference>
<reference evidence="1 2" key="1">
    <citation type="journal article" date="2014" name="Agronomy (Basel)">
        <title>A Draft Genome Sequence for Ensete ventricosum, the Drought-Tolerant Tree Against Hunger.</title>
        <authorList>
            <person name="Harrison J."/>
            <person name="Moore K.A."/>
            <person name="Paszkiewicz K."/>
            <person name="Jones T."/>
            <person name="Grant M."/>
            <person name="Ambacheew D."/>
            <person name="Muzemil S."/>
            <person name="Studholme D.J."/>
        </authorList>
    </citation>
    <scope>NUCLEOTIDE SEQUENCE [LARGE SCALE GENOMIC DNA]</scope>
</reference>
<name>A0A426X234_ENSVE</name>
<dbReference type="Proteomes" id="UP000287651">
    <property type="component" value="Unassembled WGS sequence"/>
</dbReference>
<proteinExistence type="predicted"/>
<evidence type="ECO:0000313" key="1">
    <source>
        <dbReference type="EMBL" id="RRT33552.1"/>
    </source>
</evidence>
<evidence type="ECO:0000313" key="2">
    <source>
        <dbReference type="Proteomes" id="UP000287651"/>
    </source>
</evidence>